<sequence>MKFSTFLTLASTACIAIASPTPTIEKRADYCGQWDSAVTGAYTVYNNLWGQSAATSGSQCTGVDGLSGSTLKWHTKWTWAGGSYNVKSYANVVTSLTKKSLSSISSLPSTWSWTYTGSSLVANVAYDLFTSSSASGSAEYEIMIWLAALGGAGPISATGSLIATVTLAGTSWKLYNGMNGQMNVFSFVASSQVASFSGDLMAFVNYLSSSQGLSKSQILQSVGAGTEPFTGSNAVFTTTGFSLSMT</sequence>
<dbReference type="InterPro" id="IPR013320">
    <property type="entry name" value="ConA-like_dom_sf"/>
</dbReference>
<keyword evidence="5" id="KW-1185">Reference proteome</keyword>
<accession>A0A6A6HUW3</accession>
<evidence type="ECO:0000256" key="3">
    <source>
        <dbReference type="SAM" id="SignalP"/>
    </source>
</evidence>
<dbReference type="GeneID" id="54573742"/>
<reference evidence="4" key="1">
    <citation type="journal article" date="2020" name="Stud. Mycol.">
        <title>101 Dothideomycetes genomes: a test case for predicting lifestyles and emergence of pathogens.</title>
        <authorList>
            <person name="Haridas S."/>
            <person name="Albert R."/>
            <person name="Binder M."/>
            <person name="Bloem J."/>
            <person name="Labutti K."/>
            <person name="Salamov A."/>
            <person name="Andreopoulos B."/>
            <person name="Baker S."/>
            <person name="Barry K."/>
            <person name="Bills G."/>
            <person name="Bluhm B."/>
            <person name="Cannon C."/>
            <person name="Castanera R."/>
            <person name="Culley D."/>
            <person name="Daum C."/>
            <person name="Ezra D."/>
            <person name="Gonzalez J."/>
            <person name="Henrissat B."/>
            <person name="Kuo A."/>
            <person name="Liang C."/>
            <person name="Lipzen A."/>
            <person name="Lutzoni F."/>
            <person name="Magnuson J."/>
            <person name="Mondo S."/>
            <person name="Nolan M."/>
            <person name="Ohm R."/>
            <person name="Pangilinan J."/>
            <person name="Park H.-J."/>
            <person name="Ramirez L."/>
            <person name="Alfaro M."/>
            <person name="Sun H."/>
            <person name="Tritt A."/>
            <person name="Yoshinaga Y."/>
            <person name="Zwiers L.-H."/>
            <person name="Turgeon B."/>
            <person name="Goodwin S."/>
            <person name="Spatafora J."/>
            <person name="Crous P."/>
            <person name="Grigoriev I."/>
        </authorList>
    </citation>
    <scope>NUCLEOTIDE SEQUENCE</scope>
    <source>
        <strain evidence="4">CBS 122368</strain>
    </source>
</reference>
<dbReference type="Pfam" id="PF01670">
    <property type="entry name" value="Glyco_hydro_12"/>
    <property type="match status" value="1"/>
</dbReference>
<dbReference type="PANTHER" id="PTHR34002:SF9">
    <property type="entry name" value="XYLOGLUCAN-SPECIFIC ENDO-BETA-1,4-GLUCANASE A"/>
    <property type="match status" value="1"/>
</dbReference>
<dbReference type="AlphaFoldDB" id="A0A6A6HUW3"/>
<evidence type="ECO:0000313" key="5">
    <source>
        <dbReference type="Proteomes" id="UP000800094"/>
    </source>
</evidence>
<feature type="signal peptide" evidence="3">
    <location>
        <begin position="1"/>
        <end position="18"/>
    </location>
</feature>
<feature type="chain" id="PRO_5025434040" evidence="3">
    <location>
        <begin position="19"/>
        <end position="246"/>
    </location>
</feature>
<evidence type="ECO:0000313" key="4">
    <source>
        <dbReference type="EMBL" id="KAF2241230.1"/>
    </source>
</evidence>
<proteinExistence type="inferred from homology"/>
<keyword evidence="2" id="KW-0624">Polysaccharide degradation</keyword>
<organism evidence="4 5">
    <name type="scientific">Trematosphaeria pertusa</name>
    <dbReference type="NCBI Taxonomy" id="390896"/>
    <lineage>
        <taxon>Eukaryota</taxon>
        <taxon>Fungi</taxon>
        <taxon>Dikarya</taxon>
        <taxon>Ascomycota</taxon>
        <taxon>Pezizomycotina</taxon>
        <taxon>Dothideomycetes</taxon>
        <taxon>Pleosporomycetidae</taxon>
        <taxon>Pleosporales</taxon>
        <taxon>Massarineae</taxon>
        <taxon>Trematosphaeriaceae</taxon>
        <taxon>Trematosphaeria</taxon>
    </lineage>
</organism>
<evidence type="ECO:0000256" key="1">
    <source>
        <dbReference type="ARBA" id="ARBA00005519"/>
    </source>
</evidence>
<evidence type="ECO:0000256" key="2">
    <source>
        <dbReference type="RuleBase" id="RU361163"/>
    </source>
</evidence>
<protein>
    <submittedName>
        <fullName evidence="4">Glycoside hydrolase family 12 protein</fullName>
    </submittedName>
</protein>
<dbReference type="SUPFAM" id="SSF49899">
    <property type="entry name" value="Concanavalin A-like lectins/glucanases"/>
    <property type="match status" value="1"/>
</dbReference>
<dbReference type="PANTHER" id="PTHR34002">
    <property type="entry name" value="BLR1656 PROTEIN"/>
    <property type="match status" value="1"/>
</dbReference>
<dbReference type="Gene3D" id="2.60.120.180">
    <property type="match status" value="1"/>
</dbReference>
<dbReference type="GO" id="GO:0000272">
    <property type="term" value="P:polysaccharide catabolic process"/>
    <property type="evidence" value="ECO:0007669"/>
    <property type="project" value="UniProtKB-KW"/>
</dbReference>
<dbReference type="RefSeq" id="XP_033676234.1">
    <property type="nucleotide sequence ID" value="XM_033820412.1"/>
</dbReference>
<keyword evidence="3" id="KW-0732">Signal</keyword>
<dbReference type="GO" id="GO:0008810">
    <property type="term" value="F:cellulase activity"/>
    <property type="evidence" value="ECO:0007669"/>
    <property type="project" value="InterPro"/>
</dbReference>
<keyword evidence="2 4" id="KW-0378">Hydrolase</keyword>
<dbReference type="EMBL" id="ML987213">
    <property type="protein sequence ID" value="KAF2241230.1"/>
    <property type="molecule type" value="Genomic_DNA"/>
</dbReference>
<keyword evidence="2" id="KW-0326">Glycosidase</keyword>
<dbReference type="Proteomes" id="UP000800094">
    <property type="component" value="Unassembled WGS sequence"/>
</dbReference>
<dbReference type="InterPro" id="IPR002594">
    <property type="entry name" value="GH12"/>
</dbReference>
<dbReference type="OrthoDB" id="95118at2759"/>
<name>A0A6A6HUW3_9PLEO</name>
<comment type="similarity">
    <text evidence="1 2">Belongs to the glycosyl hydrolase 12 (cellulase H) family.</text>
</comment>
<dbReference type="InterPro" id="IPR013319">
    <property type="entry name" value="GH11/12"/>
</dbReference>
<keyword evidence="2" id="KW-0119">Carbohydrate metabolism</keyword>
<gene>
    <name evidence="4" type="ORF">BU26DRAFT_183549</name>
</gene>